<evidence type="ECO:0000256" key="1">
    <source>
        <dbReference type="ARBA" id="ARBA00004141"/>
    </source>
</evidence>
<evidence type="ECO:0000256" key="8">
    <source>
        <dbReference type="ARBA" id="ARBA00023170"/>
    </source>
</evidence>
<reference evidence="12" key="1">
    <citation type="submission" date="2023-03" db="EMBL/GenBank/DDBJ databases">
        <title>Massive genome expansion in bonnet fungi (Mycena s.s.) driven by repeated elements and novel gene families across ecological guilds.</title>
        <authorList>
            <consortium name="Lawrence Berkeley National Laboratory"/>
            <person name="Harder C.B."/>
            <person name="Miyauchi S."/>
            <person name="Viragh M."/>
            <person name="Kuo A."/>
            <person name="Thoen E."/>
            <person name="Andreopoulos B."/>
            <person name="Lu D."/>
            <person name="Skrede I."/>
            <person name="Drula E."/>
            <person name="Henrissat B."/>
            <person name="Morin E."/>
            <person name="Kohler A."/>
            <person name="Barry K."/>
            <person name="LaButti K."/>
            <person name="Morin E."/>
            <person name="Salamov A."/>
            <person name="Lipzen A."/>
            <person name="Mereny Z."/>
            <person name="Hegedus B."/>
            <person name="Baldrian P."/>
            <person name="Stursova M."/>
            <person name="Weitz H."/>
            <person name="Taylor A."/>
            <person name="Grigoriev I.V."/>
            <person name="Nagy L.G."/>
            <person name="Martin F."/>
            <person name="Kauserud H."/>
        </authorList>
    </citation>
    <scope>NUCLEOTIDE SEQUENCE</scope>
    <source>
        <strain evidence="12">CBHHK002</strain>
    </source>
</reference>
<dbReference type="PANTHER" id="PTHR28097">
    <property type="entry name" value="PHEROMONE A FACTOR RECEPTOR"/>
    <property type="match status" value="1"/>
</dbReference>
<feature type="transmembrane region" description="Helical" evidence="11">
    <location>
        <begin position="42"/>
        <end position="62"/>
    </location>
</feature>
<dbReference type="PRINTS" id="PR00899">
    <property type="entry name" value="GPCRSTE3"/>
</dbReference>
<dbReference type="Proteomes" id="UP001218218">
    <property type="component" value="Unassembled WGS sequence"/>
</dbReference>
<keyword evidence="8" id="KW-0675">Receptor</keyword>
<evidence type="ECO:0000256" key="9">
    <source>
        <dbReference type="ARBA" id="ARBA00023224"/>
    </source>
</evidence>
<dbReference type="EMBL" id="JARIHO010000115">
    <property type="protein sequence ID" value="KAJ7302528.1"/>
    <property type="molecule type" value="Genomic_DNA"/>
</dbReference>
<keyword evidence="13" id="KW-1185">Reference proteome</keyword>
<dbReference type="GO" id="GO:0000750">
    <property type="term" value="P:pheromone-dependent signal transduction involved in conjugation with cellular fusion"/>
    <property type="evidence" value="ECO:0007669"/>
    <property type="project" value="TreeGrafter"/>
</dbReference>
<gene>
    <name evidence="12" type="ORF">DFH08DRAFT_977798</name>
</gene>
<comment type="caution">
    <text evidence="12">The sequence shown here is derived from an EMBL/GenBank/DDBJ whole genome shotgun (WGS) entry which is preliminary data.</text>
</comment>
<evidence type="ECO:0000256" key="6">
    <source>
        <dbReference type="ARBA" id="ARBA00023040"/>
    </source>
</evidence>
<feature type="compositionally biased region" description="Low complexity" evidence="10">
    <location>
        <begin position="415"/>
        <end position="429"/>
    </location>
</feature>
<keyword evidence="6" id="KW-0297">G-protein coupled receptor</keyword>
<evidence type="ECO:0000256" key="3">
    <source>
        <dbReference type="ARBA" id="ARBA00022507"/>
    </source>
</evidence>
<keyword evidence="3" id="KW-0589">Pheromone response</keyword>
<feature type="transmembrane region" description="Helical" evidence="11">
    <location>
        <begin position="170"/>
        <end position="189"/>
    </location>
</feature>
<keyword evidence="4 11" id="KW-0812">Transmembrane</keyword>
<feature type="transmembrane region" description="Helical" evidence="11">
    <location>
        <begin position="74"/>
        <end position="94"/>
    </location>
</feature>
<keyword evidence="9" id="KW-0807">Transducer</keyword>
<feature type="region of interest" description="Disordered" evidence="10">
    <location>
        <begin position="411"/>
        <end position="441"/>
    </location>
</feature>
<evidence type="ECO:0000256" key="10">
    <source>
        <dbReference type="SAM" id="MobiDB-lite"/>
    </source>
</evidence>
<comment type="subcellular location">
    <subcellularLocation>
        <location evidence="1">Membrane</location>
        <topology evidence="1">Multi-pass membrane protein</topology>
    </subcellularLocation>
</comment>
<dbReference type="GO" id="GO:0004934">
    <property type="term" value="F:mating-type alpha-factor pheromone receptor activity"/>
    <property type="evidence" value="ECO:0007669"/>
    <property type="project" value="InterPro"/>
</dbReference>
<sequence length="481" mass="52829">MSYFYTGAPNWVFSLFAFIGVLCSSIPLPWHLEAWNTGTCLYMIWSALACLVFFVNSIVWNGTVLDLSPTWCDISTHFLNGFNLAIPACSLCINRRLYQIASVRSVTKTRAEKHRAIMIDLAIGLGLPLLQIPLQYIVQGHRYNIFEDVGCLGETFETPVAIVLFHLPPLLIGCISAVYCVLSIRSFYASRAQFKELLSSSNNNLNLNRYVRLMLLAGTDIAMTIPLSIWVLWVNARVFGISPWISWADTHSNFSRVVQVPGVAWRADPYMVASLETTRWVTVACSLLFFVYFGFADEAMKNYRGAWWSVAKRVGYSGATSSATGLSSSNGGAKYPQMSVRGTLPVFIRKDTSQKRDSFDSFTSSDINSSISPVDSMGGVLDSMGALEYDKEKSFGAMSLGDVGGMLPDYKESDYSSAPSSGTSASSASRPHTPTPAPEDDIEISSLHRASVHVSEPAPAFLHTRHAPDVPMPVHDAADIV</sequence>
<accession>A0AAD7E8U5</accession>
<feature type="transmembrane region" description="Helical" evidence="11">
    <location>
        <begin position="210"/>
        <end position="233"/>
    </location>
</feature>
<evidence type="ECO:0000256" key="7">
    <source>
        <dbReference type="ARBA" id="ARBA00023136"/>
    </source>
</evidence>
<keyword evidence="5 11" id="KW-1133">Transmembrane helix</keyword>
<proteinExistence type="inferred from homology"/>
<evidence type="ECO:0000256" key="4">
    <source>
        <dbReference type="ARBA" id="ARBA00022692"/>
    </source>
</evidence>
<feature type="transmembrane region" description="Helical" evidence="11">
    <location>
        <begin position="277"/>
        <end position="295"/>
    </location>
</feature>
<dbReference type="AlphaFoldDB" id="A0AAD7E8U5"/>
<evidence type="ECO:0000256" key="11">
    <source>
        <dbReference type="SAM" id="Phobius"/>
    </source>
</evidence>
<dbReference type="PANTHER" id="PTHR28097:SF1">
    <property type="entry name" value="PHEROMONE A FACTOR RECEPTOR"/>
    <property type="match status" value="1"/>
</dbReference>
<evidence type="ECO:0000313" key="13">
    <source>
        <dbReference type="Proteomes" id="UP001218218"/>
    </source>
</evidence>
<feature type="transmembrane region" description="Helical" evidence="11">
    <location>
        <begin position="12"/>
        <end position="30"/>
    </location>
</feature>
<dbReference type="PRINTS" id="PR00901">
    <property type="entry name" value="PHEROMONEBAR"/>
</dbReference>
<dbReference type="GO" id="GO:0005886">
    <property type="term" value="C:plasma membrane"/>
    <property type="evidence" value="ECO:0007669"/>
    <property type="project" value="TreeGrafter"/>
</dbReference>
<keyword evidence="7 11" id="KW-0472">Membrane</keyword>
<protein>
    <submittedName>
        <fullName evidence="12">STE3-domain-containing protein</fullName>
    </submittedName>
</protein>
<feature type="transmembrane region" description="Helical" evidence="11">
    <location>
        <begin position="115"/>
        <end position="138"/>
    </location>
</feature>
<dbReference type="Pfam" id="PF02076">
    <property type="entry name" value="STE3"/>
    <property type="match status" value="1"/>
</dbReference>
<name>A0AAD7E8U5_9AGAR</name>
<dbReference type="Gene3D" id="1.20.1070.10">
    <property type="entry name" value="Rhodopsin 7-helix transmembrane proteins"/>
    <property type="match status" value="1"/>
</dbReference>
<dbReference type="InterPro" id="IPR000481">
    <property type="entry name" value="GPCR_Pheromne_B_alpha_rcpt"/>
</dbReference>
<dbReference type="InterPro" id="IPR001499">
    <property type="entry name" value="GPCR_STE3"/>
</dbReference>
<comment type="similarity">
    <text evidence="2">Belongs to the G-protein coupled receptor 4 family.</text>
</comment>
<organism evidence="12 13">
    <name type="scientific">Mycena albidolilacea</name>
    <dbReference type="NCBI Taxonomy" id="1033008"/>
    <lineage>
        <taxon>Eukaryota</taxon>
        <taxon>Fungi</taxon>
        <taxon>Dikarya</taxon>
        <taxon>Basidiomycota</taxon>
        <taxon>Agaricomycotina</taxon>
        <taxon>Agaricomycetes</taxon>
        <taxon>Agaricomycetidae</taxon>
        <taxon>Agaricales</taxon>
        <taxon>Marasmiineae</taxon>
        <taxon>Mycenaceae</taxon>
        <taxon>Mycena</taxon>
    </lineage>
</organism>
<evidence type="ECO:0000256" key="5">
    <source>
        <dbReference type="ARBA" id="ARBA00022989"/>
    </source>
</evidence>
<dbReference type="CDD" id="cd14966">
    <property type="entry name" value="7tmD_STE3"/>
    <property type="match status" value="1"/>
</dbReference>
<evidence type="ECO:0000256" key="2">
    <source>
        <dbReference type="ARBA" id="ARBA00011085"/>
    </source>
</evidence>
<evidence type="ECO:0000313" key="12">
    <source>
        <dbReference type="EMBL" id="KAJ7302528.1"/>
    </source>
</evidence>